<name>A0ABQ6LMJ6_9RHOB</name>
<comment type="subcellular location">
    <subcellularLocation>
        <location evidence="1">Periplasm</location>
    </subcellularLocation>
</comment>
<proteinExistence type="inferred from homology"/>
<evidence type="ECO:0000256" key="4">
    <source>
        <dbReference type="ARBA" id="ARBA00022729"/>
    </source>
</evidence>
<dbReference type="Pfam" id="PF00496">
    <property type="entry name" value="SBP_bac_5"/>
    <property type="match status" value="1"/>
</dbReference>
<evidence type="ECO:0000259" key="5">
    <source>
        <dbReference type="Pfam" id="PF00496"/>
    </source>
</evidence>
<dbReference type="Gene3D" id="3.40.190.10">
    <property type="entry name" value="Periplasmic binding protein-like II"/>
    <property type="match status" value="1"/>
</dbReference>
<keyword evidence="4" id="KW-0732">Signal</keyword>
<dbReference type="InterPro" id="IPR006311">
    <property type="entry name" value="TAT_signal"/>
</dbReference>
<dbReference type="InterPro" id="IPR039424">
    <property type="entry name" value="SBP_5"/>
</dbReference>
<dbReference type="PANTHER" id="PTHR30290">
    <property type="entry name" value="PERIPLASMIC BINDING COMPONENT OF ABC TRANSPORTER"/>
    <property type="match status" value="1"/>
</dbReference>
<dbReference type="Proteomes" id="UP001239909">
    <property type="component" value="Unassembled WGS sequence"/>
</dbReference>
<dbReference type="PIRSF" id="PIRSF002741">
    <property type="entry name" value="MppA"/>
    <property type="match status" value="1"/>
</dbReference>
<protein>
    <submittedName>
        <fullName evidence="6">ABC transporter substrate-binding protein</fullName>
    </submittedName>
</protein>
<dbReference type="CDD" id="cd08503">
    <property type="entry name" value="PBP2_NikA_DppA_OppA_like_17"/>
    <property type="match status" value="1"/>
</dbReference>
<dbReference type="Gene3D" id="3.10.105.10">
    <property type="entry name" value="Dipeptide-binding Protein, Domain 3"/>
    <property type="match status" value="1"/>
</dbReference>
<dbReference type="PANTHER" id="PTHR30290:SF10">
    <property type="entry name" value="PERIPLASMIC OLIGOPEPTIDE-BINDING PROTEIN-RELATED"/>
    <property type="match status" value="1"/>
</dbReference>
<organism evidence="6 7">
    <name type="scientific">Paralimibaculum aggregatum</name>
    <dbReference type="NCBI Taxonomy" id="3036245"/>
    <lineage>
        <taxon>Bacteria</taxon>
        <taxon>Pseudomonadati</taxon>
        <taxon>Pseudomonadota</taxon>
        <taxon>Alphaproteobacteria</taxon>
        <taxon>Rhodobacterales</taxon>
        <taxon>Paracoccaceae</taxon>
        <taxon>Paralimibaculum</taxon>
    </lineage>
</organism>
<feature type="domain" description="Solute-binding protein family 5" evidence="5">
    <location>
        <begin position="91"/>
        <end position="439"/>
    </location>
</feature>
<dbReference type="EMBL" id="BSYI01000035">
    <property type="protein sequence ID" value="GMG84408.1"/>
    <property type="molecule type" value="Genomic_DNA"/>
</dbReference>
<comment type="similarity">
    <text evidence="2">Belongs to the bacterial solute-binding protein 5 family.</text>
</comment>
<evidence type="ECO:0000256" key="2">
    <source>
        <dbReference type="ARBA" id="ARBA00005695"/>
    </source>
</evidence>
<comment type="caution">
    <text evidence="6">The sequence shown here is derived from an EMBL/GenBank/DDBJ whole genome shotgun (WGS) entry which is preliminary data.</text>
</comment>
<evidence type="ECO:0000256" key="1">
    <source>
        <dbReference type="ARBA" id="ARBA00004418"/>
    </source>
</evidence>
<dbReference type="PROSITE" id="PS51318">
    <property type="entry name" value="TAT"/>
    <property type="match status" value="1"/>
</dbReference>
<dbReference type="InterPro" id="IPR030678">
    <property type="entry name" value="Peptide/Ni-bd"/>
</dbReference>
<evidence type="ECO:0000313" key="6">
    <source>
        <dbReference type="EMBL" id="GMG84408.1"/>
    </source>
</evidence>
<keyword evidence="3" id="KW-0813">Transport</keyword>
<sequence>MAEEAKRGRLSRREFMHYAVAAGLTASAATGMWSGVARAEPKRGGVFRWGIHDGNTSDTHDPGTYVTRQMIYLAHQIRSYLTMINPDNSLGPDLATEWSANPDATVWTFKLNERAVFHSGRKVTSADVIASLNHHRGDDSTSAAKALLTDVVDLQADGDHAVVITMARGNADLPWLMTDYHLAICPAMDNGKIDWKSADGCGPYKIEQGEIGLRWYLSRHDGWHGEGAYFDNVEMLILNDPNARQTALVTGDVDCVSLVELKTLALLKRSRDIEIDNVASGGAITMPMHCNVAPFDNVDVRNALKLCIDRQEIIDKIAFGAATMGNDFHLAPVQPYWPEDIPQRAYDPDQAKSLLKKAGMEGLSVSISTADSLFSGAVDMCVLYAEQAKKAGININVVREPNDGYYSDVWLKKPFCAVSWGSRPTPDVMFTLAYKSDAAWNESYWQNERFNELLLQAKAELDQERRADMYREMCLLMRDDGGTIIPFFNNFVYGRRSNVKHSGSLAASWECDGARAPSRWWFES</sequence>
<gene>
    <name evidence="6" type="ORF">LNKW23_36240</name>
</gene>
<evidence type="ECO:0000313" key="7">
    <source>
        <dbReference type="Proteomes" id="UP001239909"/>
    </source>
</evidence>
<dbReference type="SUPFAM" id="SSF53850">
    <property type="entry name" value="Periplasmic binding protein-like II"/>
    <property type="match status" value="1"/>
</dbReference>
<accession>A0ABQ6LMJ6</accession>
<dbReference type="InterPro" id="IPR000914">
    <property type="entry name" value="SBP_5_dom"/>
</dbReference>
<evidence type="ECO:0000256" key="3">
    <source>
        <dbReference type="ARBA" id="ARBA00022448"/>
    </source>
</evidence>
<keyword evidence="7" id="KW-1185">Reference proteome</keyword>
<reference evidence="6 7" key="1">
    <citation type="submission" date="2023-04" db="EMBL/GenBank/DDBJ databases">
        <title>Marinoamorphus aggregata gen. nov., sp. Nov., isolate from tissue of brittle star Ophioplocus japonicus.</title>
        <authorList>
            <person name="Kawano K."/>
            <person name="Sawayama S."/>
            <person name="Nakagawa S."/>
        </authorList>
    </citation>
    <scope>NUCLEOTIDE SEQUENCE [LARGE SCALE GENOMIC DNA]</scope>
    <source>
        <strain evidence="6 7">NKW23</strain>
    </source>
</reference>